<evidence type="ECO:0000313" key="3">
    <source>
        <dbReference type="Proteomes" id="UP000602395"/>
    </source>
</evidence>
<gene>
    <name evidence="2" type="ORF">IDF66_20705</name>
</gene>
<dbReference type="EMBL" id="JACWMS010000005">
    <property type="protein sequence ID" value="MBD1322003.1"/>
    <property type="molecule type" value="Genomic_DNA"/>
</dbReference>
<dbReference type="Pfam" id="PF18029">
    <property type="entry name" value="Glyoxalase_6"/>
    <property type="match status" value="1"/>
</dbReference>
<dbReference type="CDD" id="cd06587">
    <property type="entry name" value="VOC"/>
    <property type="match status" value="1"/>
</dbReference>
<name>A0ABR7WHN9_9ACTN</name>
<dbReference type="InterPro" id="IPR041581">
    <property type="entry name" value="Glyoxalase_6"/>
</dbReference>
<dbReference type="InterPro" id="IPR029068">
    <property type="entry name" value="Glyas_Bleomycin-R_OHBP_Dase"/>
</dbReference>
<sequence length="121" mass="12819">MAVSLEMITVDTTDPVPLANWWSEQIGGSILAENEGFFVMVSAGVGKPLLAFQKVDDPTPGKNRLHLDMSTDDLAAEVDRLVAAGATKVAERAMPGLEWVTLADPDGNQFCVSGARTASES</sequence>
<dbReference type="PROSITE" id="PS51819">
    <property type="entry name" value="VOC"/>
    <property type="match status" value="1"/>
</dbReference>
<dbReference type="RefSeq" id="WP_190268431.1">
    <property type="nucleotide sequence ID" value="NZ_BAABAD010000004.1"/>
</dbReference>
<dbReference type="InterPro" id="IPR037523">
    <property type="entry name" value="VOC_core"/>
</dbReference>
<accession>A0ABR7WHN9</accession>
<protein>
    <submittedName>
        <fullName evidence="2">VOC family protein</fullName>
    </submittedName>
</protein>
<keyword evidence="3" id="KW-1185">Reference proteome</keyword>
<dbReference type="SUPFAM" id="SSF54593">
    <property type="entry name" value="Glyoxalase/Bleomycin resistance protein/Dihydroxybiphenyl dioxygenase"/>
    <property type="match status" value="1"/>
</dbReference>
<feature type="domain" description="VOC" evidence="1">
    <location>
        <begin position="4"/>
        <end position="115"/>
    </location>
</feature>
<dbReference type="Proteomes" id="UP000602395">
    <property type="component" value="Unassembled WGS sequence"/>
</dbReference>
<dbReference type="Gene3D" id="3.10.180.10">
    <property type="entry name" value="2,3-Dihydroxybiphenyl 1,2-Dioxygenase, domain 1"/>
    <property type="match status" value="1"/>
</dbReference>
<dbReference type="PANTHER" id="PTHR35908">
    <property type="entry name" value="HYPOTHETICAL FUSION PROTEIN"/>
    <property type="match status" value="1"/>
</dbReference>
<proteinExistence type="predicted"/>
<reference evidence="2 3" key="1">
    <citation type="submission" date="2020-09" db="EMBL/GenBank/DDBJ databases">
        <title>Novel species in genus Gordonia.</title>
        <authorList>
            <person name="Zhang G."/>
        </authorList>
    </citation>
    <scope>NUCLEOTIDE SEQUENCE [LARGE SCALE GENOMIC DNA]</scope>
    <source>
        <strain evidence="2 3">ON-33</strain>
    </source>
</reference>
<evidence type="ECO:0000259" key="1">
    <source>
        <dbReference type="PROSITE" id="PS51819"/>
    </source>
</evidence>
<comment type="caution">
    <text evidence="2">The sequence shown here is derived from an EMBL/GenBank/DDBJ whole genome shotgun (WGS) entry which is preliminary data.</text>
</comment>
<evidence type="ECO:0000313" key="2">
    <source>
        <dbReference type="EMBL" id="MBD1322003.1"/>
    </source>
</evidence>
<dbReference type="PANTHER" id="PTHR35908:SF1">
    <property type="entry name" value="CONSERVED PROTEIN"/>
    <property type="match status" value="1"/>
</dbReference>
<organism evidence="2 3">
    <name type="scientific">Gordonia hankookensis</name>
    <dbReference type="NCBI Taxonomy" id="589403"/>
    <lineage>
        <taxon>Bacteria</taxon>
        <taxon>Bacillati</taxon>
        <taxon>Actinomycetota</taxon>
        <taxon>Actinomycetes</taxon>
        <taxon>Mycobacteriales</taxon>
        <taxon>Gordoniaceae</taxon>
        <taxon>Gordonia</taxon>
    </lineage>
</organism>